<evidence type="ECO:0000313" key="2">
    <source>
        <dbReference type="Proteomes" id="UP000187417"/>
    </source>
</evidence>
<name>A0A1Q6F2N9_9BACT</name>
<dbReference type="STRING" id="28117.BHV66_10000"/>
<gene>
    <name evidence="1" type="ORF">BHV66_10000</name>
</gene>
<organism evidence="1 2">
    <name type="scientific">Alistipes putredinis</name>
    <dbReference type="NCBI Taxonomy" id="28117"/>
    <lineage>
        <taxon>Bacteria</taxon>
        <taxon>Pseudomonadati</taxon>
        <taxon>Bacteroidota</taxon>
        <taxon>Bacteroidia</taxon>
        <taxon>Bacteroidales</taxon>
        <taxon>Rikenellaceae</taxon>
        <taxon>Alistipes</taxon>
    </lineage>
</organism>
<accession>A0A1Q6F2N9</accession>
<dbReference type="EMBL" id="MNQH01000044">
    <property type="protein sequence ID" value="OKY93141.1"/>
    <property type="molecule type" value="Genomic_DNA"/>
</dbReference>
<dbReference type="SUPFAM" id="SSF140753">
    <property type="entry name" value="PG0816-like"/>
    <property type="match status" value="1"/>
</dbReference>
<dbReference type="Gene3D" id="1.10.8.340">
    <property type="entry name" value="PG0816-like"/>
    <property type="match status" value="1"/>
</dbReference>
<comment type="caution">
    <text evidence="1">The sequence shown here is derived from an EMBL/GenBank/DDBJ whole genome shotgun (WGS) entry which is preliminary data.</text>
</comment>
<dbReference type="InterPro" id="IPR015082">
    <property type="entry name" value="DUF1896"/>
</dbReference>
<dbReference type="Proteomes" id="UP000187417">
    <property type="component" value="Unassembled WGS sequence"/>
</dbReference>
<dbReference type="Pfam" id="PF08989">
    <property type="entry name" value="DUF1896"/>
    <property type="match status" value="1"/>
</dbReference>
<dbReference type="Gene3D" id="1.10.8.330">
    <property type="entry name" value="PG0816-like"/>
    <property type="match status" value="1"/>
</dbReference>
<dbReference type="InterPro" id="IPR036297">
    <property type="entry name" value="PG0816-like_sf"/>
</dbReference>
<sequence>MEIYSEPWFRTRLDYYLRERHPQLQYRAQLLDRRSAVAADLYRRTCDAGGSAECALRLADRSLFRGLLFSKFDTIDLILANDFPDIPEDQRRTVARALLTPCEPIFAGYALGDDFASRPEFRQLKAELRLGIRQWIDDNGPPGYEAKLRHRVRTRKMRDGEPRKTNRNK</sequence>
<dbReference type="RefSeq" id="WP_278339527.1">
    <property type="nucleotide sequence ID" value="NZ_CAJJWD010000019.1"/>
</dbReference>
<proteinExistence type="predicted"/>
<dbReference type="AlphaFoldDB" id="A0A1Q6F2N9"/>
<reference evidence="1 2" key="1">
    <citation type="journal article" date="2016" name="Nat. Biotechnol.">
        <title>Measurement of bacterial replication rates in microbial communities.</title>
        <authorList>
            <person name="Brown C.T."/>
            <person name="Olm M.R."/>
            <person name="Thomas B.C."/>
            <person name="Banfield J.F."/>
        </authorList>
    </citation>
    <scope>NUCLEOTIDE SEQUENCE [LARGE SCALE GENOMIC DNA]</scope>
    <source>
        <strain evidence="1">CAG:67_53_122</strain>
    </source>
</reference>
<evidence type="ECO:0000313" key="1">
    <source>
        <dbReference type="EMBL" id="OKY93141.1"/>
    </source>
</evidence>
<protein>
    <submittedName>
        <fullName evidence="1">Uncharacterized protein</fullName>
    </submittedName>
</protein>